<evidence type="ECO:0000259" key="3">
    <source>
        <dbReference type="Pfam" id="PF11738"/>
    </source>
</evidence>
<feature type="domain" description="Deacetylase PdaC" evidence="4">
    <location>
        <begin position="114"/>
        <end position="210"/>
    </location>
</feature>
<dbReference type="InterPro" id="IPR037126">
    <property type="entry name" value="PdaC/RsiV-like_sf"/>
</dbReference>
<feature type="compositionally biased region" description="Low complexity" evidence="1">
    <location>
        <begin position="50"/>
        <end position="68"/>
    </location>
</feature>
<evidence type="ECO:0000313" key="6">
    <source>
        <dbReference type="Proteomes" id="UP000824007"/>
    </source>
</evidence>
<keyword evidence="2" id="KW-0732">Signal</keyword>
<evidence type="ECO:0000313" key="5">
    <source>
        <dbReference type="EMBL" id="HIY60406.1"/>
    </source>
</evidence>
<feature type="domain" description="DUF3298" evidence="3">
    <location>
        <begin position="236"/>
        <end position="308"/>
    </location>
</feature>
<dbReference type="PROSITE" id="PS51257">
    <property type="entry name" value="PROKAR_LIPOPROTEIN"/>
    <property type="match status" value="1"/>
</dbReference>
<comment type="caution">
    <text evidence="5">The sequence shown here is derived from an EMBL/GenBank/DDBJ whole genome shotgun (WGS) entry which is preliminary data.</text>
</comment>
<dbReference type="InterPro" id="IPR021729">
    <property type="entry name" value="DUF3298"/>
</dbReference>
<reference evidence="5" key="1">
    <citation type="journal article" date="2021" name="PeerJ">
        <title>Extensive microbial diversity within the chicken gut microbiome revealed by metagenomics and culture.</title>
        <authorList>
            <person name="Gilroy R."/>
            <person name="Ravi A."/>
            <person name="Getino M."/>
            <person name="Pursley I."/>
            <person name="Horton D.L."/>
            <person name="Alikhan N.F."/>
            <person name="Baker D."/>
            <person name="Gharbi K."/>
            <person name="Hall N."/>
            <person name="Watson M."/>
            <person name="Adriaenssens E.M."/>
            <person name="Foster-Nyarko E."/>
            <person name="Jarju S."/>
            <person name="Secka A."/>
            <person name="Antonio M."/>
            <person name="Oren A."/>
            <person name="Chaudhuri R.R."/>
            <person name="La Ragione R."/>
            <person name="Hildebrand F."/>
            <person name="Pallen M.J."/>
        </authorList>
    </citation>
    <scope>NUCLEOTIDE SEQUENCE</scope>
    <source>
        <strain evidence="5">ChiSxjej3B15-24422</strain>
    </source>
</reference>
<feature type="region of interest" description="Disordered" evidence="1">
    <location>
        <begin position="30"/>
        <end position="85"/>
    </location>
</feature>
<feature type="compositionally biased region" description="Acidic residues" evidence="1">
    <location>
        <begin position="40"/>
        <end position="49"/>
    </location>
</feature>
<accession>A0A9D1YPF3</accession>
<dbReference type="EMBL" id="DXDD01000088">
    <property type="protein sequence ID" value="HIY60406.1"/>
    <property type="molecule type" value="Genomic_DNA"/>
</dbReference>
<evidence type="ECO:0000256" key="1">
    <source>
        <dbReference type="SAM" id="MobiDB-lite"/>
    </source>
</evidence>
<evidence type="ECO:0000259" key="4">
    <source>
        <dbReference type="Pfam" id="PF13739"/>
    </source>
</evidence>
<gene>
    <name evidence="5" type="ORF">H9831_06990</name>
</gene>
<sequence length="312" mass="33666">MRKFGTILTGILAAACILAGCGAAQKTPAETESMVSMQETEAENADTQEETAAAESIGTEAETTAAETAEPEGETADAETAASAESEAAGCLTAGAYSYHLETKTQSWDDASGQEACSVSLEYPVFEGGTDAENAMNAFYQEWAADKLDAWETGEDPLVTDALEIRESGADIEGMPPFSDEYSVTGVTAVQGVISVLQENYCYTGGVHGMPGRENHIFRETDGKETTLPDILPLSEEEVNELVREQFLTRIEEHPEDGYFPEAADAVKEEMDFISQSYLTQEGVVFYARPYELGPYAAGYIEVTLTWEQLGL</sequence>
<dbReference type="Pfam" id="PF11738">
    <property type="entry name" value="DUF3298"/>
    <property type="match status" value="1"/>
</dbReference>
<dbReference type="InterPro" id="IPR025303">
    <property type="entry name" value="PdaC"/>
</dbReference>
<organism evidence="5 6">
    <name type="scientific">Candidatus Eisenbergiella pullistercoris</name>
    <dbReference type="NCBI Taxonomy" id="2838555"/>
    <lineage>
        <taxon>Bacteria</taxon>
        <taxon>Bacillati</taxon>
        <taxon>Bacillota</taxon>
        <taxon>Clostridia</taxon>
        <taxon>Lachnospirales</taxon>
        <taxon>Lachnospiraceae</taxon>
        <taxon>Eisenbergiella</taxon>
    </lineage>
</organism>
<dbReference type="Pfam" id="PF13739">
    <property type="entry name" value="PdaC"/>
    <property type="match status" value="1"/>
</dbReference>
<dbReference type="Gene3D" id="3.90.640.20">
    <property type="entry name" value="Heat-shock cognate protein, ATPase"/>
    <property type="match status" value="1"/>
</dbReference>
<evidence type="ECO:0000256" key="2">
    <source>
        <dbReference type="SAM" id="SignalP"/>
    </source>
</evidence>
<feature type="compositionally biased region" description="Polar residues" evidence="1">
    <location>
        <begin position="30"/>
        <end position="39"/>
    </location>
</feature>
<dbReference type="AlphaFoldDB" id="A0A9D1YPF3"/>
<protein>
    <submittedName>
        <fullName evidence="5">DUF3298 and DUF4163 domain-containing protein</fullName>
    </submittedName>
</protein>
<dbReference type="Gene3D" id="3.30.565.40">
    <property type="entry name" value="Fervidobacterium nodosum Rt17-B1 like"/>
    <property type="match status" value="1"/>
</dbReference>
<feature type="signal peptide" evidence="2">
    <location>
        <begin position="1"/>
        <end position="26"/>
    </location>
</feature>
<proteinExistence type="predicted"/>
<reference evidence="5" key="2">
    <citation type="submission" date="2021-04" db="EMBL/GenBank/DDBJ databases">
        <authorList>
            <person name="Gilroy R."/>
        </authorList>
    </citation>
    <scope>NUCLEOTIDE SEQUENCE</scope>
    <source>
        <strain evidence="5">ChiSxjej3B15-24422</strain>
    </source>
</reference>
<feature type="chain" id="PRO_5039081581" evidence="2">
    <location>
        <begin position="27"/>
        <end position="312"/>
    </location>
</feature>
<name>A0A9D1YPF3_9FIRM</name>
<dbReference type="Proteomes" id="UP000824007">
    <property type="component" value="Unassembled WGS sequence"/>
</dbReference>